<dbReference type="Proteomes" id="UP000238634">
    <property type="component" value="Unassembled WGS sequence"/>
</dbReference>
<keyword evidence="2" id="KW-1185">Reference proteome</keyword>
<reference evidence="1 2" key="2">
    <citation type="submission" date="2018-03" db="EMBL/GenBank/DDBJ databases">
        <title>The ancient ancestry and fast evolution of plastids.</title>
        <authorList>
            <person name="Moore K.R."/>
            <person name="Magnabosco C."/>
            <person name="Momper L."/>
            <person name="Gold D.A."/>
            <person name="Bosak T."/>
            <person name="Fournier G.P."/>
        </authorList>
    </citation>
    <scope>NUCLEOTIDE SEQUENCE [LARGE SCALE GENOMIC DNA]</scope>
    <source>
        <strain evidence="1 2">ULC007</strain>
    </source>
</reference>
<dbReference type="EMBL" id="PVWG01000015">
    <property type="protein sequence ID" value="PSB18695.1"/>
    <property type="molecule type" value="Genomic_DNA"/>
</dbReference>
<evidence type="ECO:0000313" key="2">
    <source>
        <dbReference type="Proteomes" id="UP000238634"/>
    </source>
</evidence>
<dbReference type="InterPro" id="IPR013406">
    <property type="entry name" value="CHP02574_addiction_mod"/>
</dbReference>
<dbReference type="OrthoDB" id="8909055at2"/>
<name>A0A2T1DDZ3_9CYAN</name>
<dbReference type="AlphaFoldDB" id="A0A2T1DDZ3"/>
<protein>
    <recommendedName>
        <fullName evidence="3">Addiction module component</fullName>
    </recommendedName>
</protein>
<evidence type="ECO:0000313" key="1">
    <source>
        <dbReference type="EMBL" id="PSB18695.1"/>
    </source>
</evidence>
<accession>A0A2T1DDZ3</accession>
<dbReference type="STRING" id="1920490.GCA_001895925_03074"/>
<comment type="caution">
    <text evidence="1">The sequence shown here is derived from an EMBL/GenBank/DDBJ whole genome shotgun (WGS) entry which is preliminary data.</text>
</comment>
<gene>
    <name evidence="1" type="ORF">C7B65_14325</name>
</gene>
<reference evidence="1 2" key="1">
    <citation type="submission" date="2018-02" db="EMBL/GenBank/DDBJ databases">
        <authorList>
            <person name="Cohen D.B."/>
            <person name="Kent A.D."/>
        </authorList>
    </citation>
    <scope>NUCLEOTIDE SEQUENCE [LARGE SCALE GENOMIC DNA]</scope>
    <source>
        <strain evidence="1 2">ULC007</strain>
    </source>
</reference>
<dbReference type="Pfam" id="PF09720">
    <property type="entry name" value="Unstab_antitox"/>
    <property type="match status" value="1"/>
</dbReference>
<evidence type="ECO:0008006" key="3">
    <source>
        <dbReference type="Google" id="ProtNLM"/>
    </source>
</evidence>
<organism evidence="1 2">
    <name type="scientific">Phormidesmis priestleyi ULC007</name>
    <dbReference type="NCBI Taxonomy" id="1920490"/>
    <lineage>
        <taxon>Bacteria</taxon>
        <taxon>Bacillati</taxon>
        <taxon>Cyanobacteriota</taxon>
        <taxon>Cyanophyceae</taxon>
        <taxon>Leptolyngbyales</taxon>
        <taxon>Leptolyngbyaceae</taxon>
        <taxon>Phormidesmis</taxon>
    </lineage>
</organism>
<sequence>MTISQPLSPPPGFEQLTEIQQIDYVQQLWNLIVTADDELPIPQWHLEIVNERVASQSNLLDG</sequence>
<proteinExistence type="predicted"/>
<dbReference type="RefSeq" id="WP_073069743.1">
    <property type="nucleotide sequence ID" value="NZ_MPPI01000003.1"/>
</dbReference>